<accession>A0A0B7AFG4</accession>
<proteinExistence type="predicted"/>
<organism evidence="1">
    <name type="scientific">Arion vulgaris</name>
    <dbReference type="NCBI Taxonomy" id="1028688"/>
    <lineage>
        <taxon>Eukaryota</taxon>
        <taxon>Metazoa</taxon>
        <taxon>Spiralia</taxon>
        <taxon>Lophotrochozoa</taxon>
        <taxon>Mollusca</taxon>
        <taxon>Gastropoda</taxon>
        <taxon>Heterobranchia</taxon>
        <taxon>Euthyneura</taxon>
        <taxon>Panpulmonata</taxon>
        <taxon>Eupulmonata</taxon>
        <taxon>Stylommatophora</taxon>
        <taxon>Helicina</taxon>
        <taxon>Arionoidea</taxon>
        <taxon>Arionidae</taxon>
        <taxon>Arion</taxon>
    </lineage>
</organism>
<protein>
    <submittedName>
        <fullName evidence="1">Uncharacterized protein</fullName>
    </submittedName>
</protein>
<name>A0A0B7AFG4_9EUPU</name>
<feature type="non-terminal residue" evidence="1">
    <location>
        <position position="1"/>
    </location>
</feature>
<feature type="non-terminal residue" evidence="1">
    <location>
        <position position="76"/>
    </location>
</feature>
<evidence type="ECO:0000313" key="1">
    <source>
        <dbReference type="EMBL" id="CEK78796.1"/>
    </source>
</evidence>
<gene>
    <name evidence="1" type="primary">ORF111954</name>
</gene>
<sequence length="76" mass="8618">IFQNGNTFEKLPYFNLQTEDTSPKLFANMRMYGNPNISSSCPFVGQDLYCCRSAAFYQVFPMSGHNLSNLSTVLLH</sequence>
<dbReference type="EMBL" id="HACG01031931">
    <property type="protein sequence ID" value="CEK78796.1"/>
    <property type="molecule type" value="Transcribed_RNA"/>
</dbReference>
<reference evidence="1" key="1">
    <citation type="submission" date="2014-12" db="EMBL/GenBank/DDBJ databases">
        <title>Insight into the proteome of Arion vulgaris.</title>
        <authorList>
            <person name="Aradska J."/>
            <person name="Bulat T."/>
            <person name="Smidak R."/>
            <person name="Sarate P."/>
            <person name="Gangsoo J."/>
            <person name="Sialana F."/>
            <person name="Bilban M."/>
            <person name="Lubec G."/>
        </authorList>
    </citation>
    <scope>NUCLEOTIDE SEQUENCE</scope>
    <source>
        <tissue evidence="1">Skin</tissue>
    </source>
</reference>
<dbReference type="AlphaFoldDB" id="A0A0B7AFG4"/>